<comment type="caution">
    <text evidence="10">The sequence shown here is derived from an EMBL/GenBank/DDBJ whole genome shotgun (WGS) entry which is preliminary data.</text>
</comment>
<dbReference type="GO" id="GO:0008324">
    <property type="term" value="F:monoatomic cation transmembrane transporter activity"/>
    <property type="evidence" value="ECO:0007669"/>
    <property type="project" value="InterPro"/>
</dbReference>
<evidence type="ECO:0000256" key="8">
    <source>
        <dbReference type="ARBA" id="ARBA00023136"/>
    </source>
</evidence>
<gene>
    <name evidence="10" type="ORF">FKY71_01640</name>
</gene>
<dbReference type="Pfam" id="PF02386">
    <property type="entry name" value="TrkH"/>
    <property type="match status" value="2"/>
</dbReference>
<dbReference type="PANTHER" id="PTHR32024:SF2">
    <property type="entry name" value="TRK SYSTEM POTASSIUM UPTAKE PROTEIN TRKG-RELATED"/>
    <property type="match status" value="1"/>
</dbReference>
<evidence type="ECO:0000256" key="7">
    <source>
        <dbReference type="ARBA" id="ARBA00023065"/>
    </source>
</evidence>
<evidence type="ECO:0000256" key="6">
    <source>
        <dbReference type="ARBA" id="ARBA00022989"/>
    </source>
</evidence>
<name>A0A540VVH7_9GAMM</name>
<feature type="transmembrane region" description="Helical" evidence="9">
    <location>
        <begin position="245"/>
        <end position="262"/>
    </location>
</feature>
<feature type="transmembrane region" description="Helical" evidence="9">
    <location>
        <begin position="35"/>
        <end position="56"/>
    </location>
</feature>
<protein>
    <submittedName>
        <fullName evidence="10">TrkH family potassium uptake protein</fullName>
    </submittedName>
</protein>
<dbReference type="EMBL" id="VIFK01000005">
    <property type="protein sequence ID" value="TQF00760.1"/>
    <property type="molecule type" value="Genomic_DNA"/>
</dbReference>
<keyword evidence="3" id="KW-0813">Transport</keyword>
<keyword evidence="8 9" id="KW-0472">Membrane</keyword>
<comment type="similarity">
    <text evidence="2">Belongs to the TrkH potassium transport family.</text>
</comment>
<keyword evidence="5 9" id="KW-0812">Transmembrane</keyword>
<keyword evidence="6 9" id="KW-1133">Transmembrane helix</keyword>
<dbReference type="GO" id="GO:0030001">
    <property type="term" value="P:metal ion transport"/>
    <property type="evidence" value="ECO:0007669"/>
    <property type="project" value="UniProtKB-ARBA"/>
</dbReference>
<accession>A0A540VVH7</accession>
<dbReference type="InterPro" id="IPR003445">
    <property type="entry name" value="Cat_transpt"/>
</dbReference>
<evidence type="ECO:0000313" key="11">
    <source>
        <dbReference type="Proteomes" id="UP000315400"/>
    </source>
</evidence>
<feature type="transmembrane region" description="Helical" evidence="9">
    <location>
        <begin position="191"/>
        <end position="209"/>
    </location>
</feature>
<reference evidence="10 11" key="1">
    <citation type="submission" date="2019-06" db="EMBL/GenBank/DDBJ databases">
        <title>Metagenome assembled Genome of Spiribacter salinus SL48-SHIP from the microbial mat of Salt Lake 48 (Novosibirsk region, Russia).</title>
        <authorList>
            <person name="Shipova A."/>
            <person name="Rozanov A.S."/>
            <person name="Bryanskaya A.V."/>
            <person name="Peltek S.E."/>
        </authorList>
    </citation>
    <scope>NUCLEOTIDE SEQUENCE [LARGE SCALE GENOMIC DNA]</scope>
    <source>
        <strain evidence="10">SL48-SHIP-2</strain>
    </source>
</reference>
<dbReference type="GO" id="GO:0005886">
    <property type="term" value="C:plasma membrane"/>
    <property type="evidence" value="ECO:0007669"/>
    <property type="project" value="UniProtKB-SubCell"/>
</dbReference>
<evidence type="ECO:0000256" key="9">
    <source>
        <dbReference type="SAM" id="Phobius"/>
    </source>
</evidence>
<feature type="transmembrane region" description="Helical" evidence="9">
    <location>
        <begin position="7"/>
        <end position="29"/>
    </location>
</feature>
<feature type="transmembrane region" description="Helical" evidence="9">
    <location>
        <begin position="312"/>
        <end position="331"/>
    </location>
</feature>
<keyword evidence="7" id="KW-0406">Ion transport</keyword>
<keyword evidence="4" id="KW-1003">Cell membrane</keyword>
<proteinExistence type="inferred from homology"/>
<feature type="transmembrane region" description="Helical" evidence="9">
    <location>
        <begin position="464"/>
        <end position="488"/>
    </location>
</feature>
<evidence type="ECO:0000256" key="3">
    <source>
        <dbReference type="ARBA" id="ARBA00022448"/>
    </source>
</evidence>
<feature type="transmembrane region" description="Helical" evidence="9">
    <location>
        <begin position="68"/>
        <end position="88"/>
    </location>
</feature>
<feature type="transmembrane region" description="Helical" evidence="9">
    <location>
        <begin position="282"/>
        <end position="300"/>
    </location>
</feature>
<evidence type="ECO:0000256" key="2">
    <source>
        <dbReference type="ARBA" id="ARBA00009137"/>
    </source>
</evidence>
<feature type="transmembrane region" description="Helical" evidence="9">
    <location>
        <begin position="108"/>
        <end position="132"/>
    </location>
</feature>
<feature type="transmembrane region" description="Helical" evidence="9">
    <location>
        <begin position="403"/>
        <end position="423"/>
    </location>
</feature>
<dbReference type="PANTHER" id="PTHR32024">
    <property type="entry name" value="TRK SYSTEM POTASSIUM UPTAKE PROTEIN TRKG-RELATED"/>
    <property type="match status" value="1"/>
</dbReference>
<comment type="subcellular location">
    <subcellularLocation>
        <location evidence="1">Cell membrane</location>
        <topology evidence="1">Multi-pass membrane protein</topology>
    </subcellularLocation>
</comment>
<evidence type="ECO:0000256" key="5">
    <source>
        <dbReference type="ARBA" id="ARBA00022692"/>
    </source>
</evidence>
<sequence>MREVLRGTGFLLHVPGIMALLSMPVAWWADERWGLVGLGWTAGLALFGGQGLVWMGRHAGAFQRYQSMQIAAISWLLIALLGALPFIASARLAPDGSATALALAVFQFPVYAIFESVSGFTSTGLTVVATASELPAHIQWWRSFSEWVGGIGVILLLIAVLPADRGALNLYFSEAREEKILPTVKSTVRTIWVIYLGYTIAGIGLLWLAGEPLWRAINHGMTAIATGGFSITDDSLMQASGAVQLAYIPVMLAGAVSFLVHYRLIVERRPVPSVWRTDELRLLVWLTVGGLVLLWLERWLAIGDWGGVSTAFLWVSALTTAGFTSVDLASWGDAALLLVLVAVITGGMAGSTSGGIKLLRVNVLLRDLLGQLRELRASPHEVVILPHDGERVTPGQFARLGRIAARLVGIFMLLWLLGVFLVLHTLPEEARLAHVFFDTASALFNSGLSTGIAGPDMPWATAGLMSLLMLLGRLEIFPLLVLAAWALAR</sequence>
<feature type="transmembrane region" description="Helical" evidence="9">
    <location>
        <begin position="337"/>
        <end position="359"/>
    </location>
</feature>
<organism evidence="10 11">
    <name type="scientific">Spiribacter salinus</name>
    <dbReference type="NCBI Taxonomy" id="1335746"/>
    <lineage>
        <taxon>Bacteria</taxon>
        <taxon>Pseudomonadati</taxon>
        <taxon>Pseudomonadota</taxon>
        <taxon>Gammaproteobacteria</taxon>
        <taxon>Chromatiales</taxon>
        <taxon>Ectothiorhodospiraceae</taxon>
        <taxon>Spiribacter</taxon>
    </lineage>
</organism>
<evidence type="ECO:0000313" key="10">
    <source>
        <dbReference type="EMBL" id="TQF00760.1"/>
    </source>
</evidence>
<dbReference type="STRING" id="1260251.SPISAL_06570"/>
<feature type="transmembrane region" description="Helical" evidence="9">
    <location>
        <begin position="144"/>
        <end position="163"/>
    </location>
</feature>
<evidence type="ECO:0000256" key="1">
    <source>
        <dbReference type="ARBA" id="ARBA00004651"/>
    </source>
</evidence>
<dbReference type="Proteomes" id="UP000315400">
    <property type="component" value="Unassembled WGS sequence"/>
</dbReference>
<dbReference type="AlphaFoldDB" id="A0A540VVH7"/>
<evidence type="ECO:0000256" key="4">
    <source>
        <dbReference type="ARBA" id="ARBA00022475"/>
    </source>
</evidence>